<dbReference type="Proteomes" id="UP001597083">
    <property type="component" value="Unassembled WGS sequence"/>
</dbReference>
<dbReference type="SUPFAM" id="SSF51120">
    <property type="entry name" value="beta-Roll"/>
    <property type="match status" value="1"/>
</dbReference>
<keyword evidence="2" id="KW-0964">Secreted</keyword>
<protein>
    <submittedName>
        <fullName evidence="4">Calcium-binding protein</fullName>
    </submittedName>
</protein>
<feature type="region of interest" description="Disordered" evidence="3">
    <location>
        <begin position="145"/>
        <end position="176"/>
    </location>
</feature>
<reference evidence="5" key="1">
    <citation type="journal article" date="2019" name="Int. J. Syst. Evol. Microbiol.">
        <title>The Global Catalogue of Microorganisms (GCM) 10K type strain sequencing project: providing services to taxonomists for standard genome sequencing and annotation.</title>
        <authorList>
            <consortium name="The Broad Institute Genomics Platform"/>
            <consortium name="The Broad Institute Genome Sequencing Center for Infectious Disease"/>
            <person name="Wu L."/>
            <person name="Ma J."/>
        </authorList>
    </citation>
    <scope>NUCLEOTIDE SEQUENCE [LARGE SCALE GENOMIC DNA]</scope>
    <source>
        <strain evidence="5">JCM 31696</strain>
    </source>
</reference>
<dbReference type="PROSITE" id="PS00330">
    <property type="entry name" value="HEMOLYSIN_CALCIUM"/>
    <property type="match status" value="4"/>
</dbReference>
<accession>A0ABW3CBH6</accession>
<dbReference type="InterPro" id="IPR018511">
    <property type="entry name" value="Hemolysin-typ_Ca-bd_CS"/>
</dbReference>
<dbReference type="PANTHER" id="PTHR38340">
    <property type="entry name" value="S-LAYER PROTEIN"/>
    <property type="match status" value="1"/>
</dbReference>
<organism evidence="4 5">
    <name type="scientific">Actinomadura adrarensis</name>
    <dbReference type="NCBI Taxonomy" id="1819600"/>
    <lineage>
        <taxon>Bacteria</taxon>
        <taxon>Bacillati</taxon>
        <taxon>Actinomycetota</taxon>
        <taxon>Actinomycetes</taxon>
        <taxon>Streptosporangiales</taxon>
        <taxon>Thermomonosporaceae</taxon>
        <taxon>Actinomadura</taxon>
    </lineage>
</organism>
<evidence type="ECO:0000256" key="1">
    <source>
        <dbReference type="ARBA" id="ARBA00004613"/>
    </source>
</evidence>
<evidence type="ECO:0000256" key="3">
    <source>
        <dbReference type="SAM" id="MobiDB-lite"/>
    </source>
</evidence>
<dbReference type="PANTHER" id="PTHR38340:SF1">
    <property type="entry name" value="S-LAYER PROTEIN"/>
    <property type="match status" value="1"/>
</dbReference>
<comment type="caution">
    <text evidence="4">The sequence shown here is derived from an EMBL/GenBank/DDBJ whole genome shotgun (WGS) entry which is preliminary data.</text>
</comment>
<dbReference type="Pfam" id="PF00353">
    <property type="entry name" value="HemolysinCabind"/>
    <property type="match status" value="2"/>
</dbReference>
<evidence type="ECO:0000313" key="5">
    <source>
        <dbReference type="Proteomes" id="UP001597083"/>
    </source>
</evidence>
<gene>
    <name evidence="4" type="ORF">ACFQ07_02165</name>
</gene>
<dbReference type="InterPro" id="IPR050557">
    <property type="entry name" value="RTX_toxin/Mannuronan_C5-epim"/>
</dbReference>
<name>A0ABW3CBH6_9ACTN</name>
<dbReference type="PRINTS" id="PR00313">
    <property type="entry name" value="CABNDNGRPT"/>
</dbReference>
<sequence>MTSAQVIFPAGSALASESDVWIKGRSLYVEAALGAANQVEIVRSGSNLSIRDGGNRLDAGSGCATGVSSANCPMAGITHIYVDTRDKDDRIDISEAITINTTLQGGRDNDTVHGGGGRDTLTNVGMADGNDTLVGRAGNDVIRGGLGADQLDGGPGNDELRGGSGNDTLRGGPGNDALHGGLGYDHCFGGPGTDRRTGCDIGIP</sequence>
<dbReference type="Gene3D" id="2.150.10.10">
    <property type="entry name" value="Serralysin-like metalloprotease, C-terminal"/>
    <property type="match status" value="2"/>
</dbReference>
<evidence type="ECO:0000256" key="2">
    <source>
        <dbReference type="ARBA" id="ARBA00022525"/>
    </source>
</evidence>
<dbReference type="InterPro" id="IPR011049">
    <property type="entry name" value="Serralysin-like_metalloprot_C"/>
</dbReference>
<proteinExistence type="predicted"/>
<dbReference type="InterPro" id="IPR001343">
    <property type="entry name" value="Hemolysn_Ca-bd"/>
</dbReference>
<dbReference type="EMBL" id="JBHTIR010000225">
    <property type="protein sequence ID" value="MFD0851014.1"/>
    <property type="molecule type" value="Genomic_DNA"/>
</dbReference>
<evidence type="ECO:0000313" key="4">
    <source>
        <dbReference type="EMBL" id="MFD0851014.1"/>
    </source>
</evidence>
<keyword evidence="5" id="KW-1185">Reference proteome</keyword>
<comment type="subcellular location">
    <subcellularLocation>
        <location evidence="1">Secreted</location>
    </subcellularLocation>
</comment>